<dbReference type="GO" id="GO:0031177">
    <property type="term" value="F:phosphopantetheine binding"/>
    <property type="evidence" value="ECO:0007669"/>
    <property type="project" value="TreeGrafter"/>
</dbReference>
<proteinExistence type="predicted"/>
<dbReference type="Proteomes" id="UP000664417">
    <property type="component" value="Unassembled WGS sequence"/>
</dbReference>
<comment type="caution">
    <text evidence="3">The sequence shown here is derived from an EMBL/GenBank/DDBJ whole genome shotgun (WGS) entry which is preliminary data.</text>
</comment>
<gene>
    <name evidence="3" type="ORF">J3U88_20480</name>
</gene>
<dbReference type="GO" id="GO:0047527">
    <property type="term" value="F:2,3-dihydroxybenzoate-serine ligase activity"/>
    <property type="evidence" value="ECO:0007669"/>
    <property type="project" value="TreeGrafter"/>
</dbReference>
<dbReference type="PANTHER" id="PTHR45527:SF1">
    <property type="entry name" value="FATTY ACID SYNTHASE"/>
    <property type="match status" value="1"/>
</dbReference>
<dbReference type="GO" id="GO:0009239">
    <property type="term" value="P:enterobactin biosynthetic process"/>
    <property type="evidence" value="ECO:0007669"/>
    <property type="project" value="TreeGrafter"/>
</dbReference>
<accession>A0A8J7U4P8</accession>
<dbReference type="PANTHER" id="PTHR45527">
    <property type="entry name" value="NONRIBOSOMAL PEPTIDE SYNTHETASE"/>
    <property type="match status" value="1"/>
</dbReference>
<dbReference type="Gene3D" id="3.30.559.10">
    <property type="entry name" value="Chloramphenicol acetyltransferase-like domain"/>
    <property type="match status" value="1"/>
</dbReference>
<dbReference type="AlphaFoldDB" id="A0A8J7U4P8"/>
<dbReference type="EMBL" id="JAFREP010000020">
    <property type="protein sequence ID" value="MBO1320867.1"/>
    <property type="molecule type" value="Genomic_DNA"/>
</dbReference>
<keyword evidence="4" id="KW-1185">Reference proteome</keyword>
<dbReference type="GO" id="GO:0005829">
    <property type="term" value="C:cytosol"/>
    <property type="evidence" value="ECO:0007669"/>
    <property type="project" value="TreeGrafter"/>
</dbReference>
<feature type="domain" description="Condensation" evidence="2">
    <location>
        <begin position="40"/>
        <end position="438"/>
    </location>
</feature>
<evidence type="ECO:0000313" key="3">
    <source>
        <dbReference type="EMBL" id="MBO1320867.1"/>
    </source>
</evidence>
<dbReference type="Gene3D" id="3.30.559.30">
    <property type="entry name" value="Nonribosomal peptide synthetase, condensation domain"/>
    <property type="match status" value="1"/>
</dbReference>
<dbReference type="GO" id="GO:0009366">
    <property type="term" value="C:enterobactin synthetase complex"/>
    <property type="evidence" value="ECO:0007669"/>
    <property type="project" value="TreeGrafter"/>
</dbReference>
<feature type="region of interest" description="Disordered" evidence="1">
    <location>
        <begin position="460"/>
        <end position="483"/>
    </location>
</feature>
<reference evidence="3" key="1">
    <citation type="submission" date="2021-03" db="EMBL/GenBank/DDBJ databases">
        <authorList>
            <person name="Wang G."/>
        </authorList>
    </citation>
    <scope>NUCLEOTIDE SEQUENCE</scope>
    <source>
        <strain evidence="3">KCTC 12899</strain>
    </source>
</reference>
<evidence type="ECO:0000313" key="4">
    <source>
        <dbReference type="Proteomes" id="UP000664417"/>
    </source>
</evidence>
<dbReference type="InterPro" id="IPR023213">
    <property type="entry name" value="CAT-like_dom_sf"/>
</dbReference>
<name>A0A8J7U4P8_9BACT</name>
<sequence>MNTHGLLQKTSDQRSVIDLVPGRRDFWWDYVEKSKAPSVNVGSLVTIPAALDAPLFYQAYQHALRAHDALGMVLERDQAGHKLVQVPREAVPIMQWVDCGETADPYAAAFRDACRLADAPLSLFSGPLYRARIYTLGPDTTAWAFVCHHMVCDGWSMAMFVNDVLATYRGLLDCKVVLPERPSFVDWARKGEFRVPKPADAYWRERLPAEVNPLFDTPVQGQPGGRGLFESTWSPERQDRLQGFVETDQSQAVRVVQAVLGAALTHLTGKRDWLMGVPSSNRRNRKQKNMSGQFASCGVFPWGYAETNSLKSLLAAMRRDQMGDYRAGVCPTSDIAEKLGEAGASGPLFDVSFNALQLGDFDFHFDGKKAKVAYVPFQNFAHALEVVFTETAQGGDRAFVYNYDPRVLSEEAVRLIDCVVNTLLDRAPREPDRPLDQLAADLPILAPLCEQRVAPVASPSVHADPCQTRKQTAGGQIQARHAG</sequence>
<dbReference type="RefSeq" id="WP_207860842.1">
    <property type="nucleotide sequence ID" value="NZ_JAFREP010000020.1"/>
</dbReference>
<dbReference type="SUPFAM" id="SSF52777">
    <property type="entry name" value="CoA-dependent acyltransferases"/>
    <property type="match status" value="2"/>
</dbReference>
<organism evidence="3 4">
    <name type="scientific">Acanthopleuribacter pedis</name>
    <dbReference type="NCBI Taxonomy" id="442870"/>
    <lineage>
        <taxon>Bacteria</taxon>
        <taxon>Pseudomonadati</taxon>
        <taxon>Acidobacteriota</taxon>
        <taxon>Holophagae</taxon>
        <taxon>Acanthopleuribacterales</taxon>
        <taxon>Acanthopleuribacteraceae</taxon>
        <taxon>Acanthopleuribacter</taxon>
    </lineage>
</organism>
<evidence type="ECO:0000259" key="2">
    <source>
        <dbReference type="Pfam" id="PF00668"/>
    </source>
</evidence>
<dbReference type="InterPro" id="IPR001242">
    <property type="entry name" value="Condensation_dom"/>
</dbReference>
<dbReference type="Pfam" id="PF00668">
    <property type="entry name" value="Condensation"/>
    <property type="match status" value="1"/>
</dbReference>
<protein>
    <recommendedName>
        <fullName evidence="2">Condensation domain-containing protein</fullName>
    </recommendedName>
</protein>
<dbReference type="GO" id="GO:0043041">
    <property type="term" value="P:amino acid activation for nonribosomal peptide biosynthetic process"/>
    <property type="evidence" value="ECO:0007669"/>
    <property type="project" value="TreeGrafter"/>
</dbReference>
<evidence type="ECO:0000256" key="1">
    <source>
        <dbReference type="SAM" id="MobiDB-lite"/>
    </source>
</evidence>